<gene>
    <name evidence="1" type="ORF">LOY88_003008</name>
</gene>
<accession>A0ACB8UXU6</accession>
<organism evidence="1">
    <name type="scientific">Ophidiomyces ophidiicola</name>
    <dbReference type="NCBI Taxonomy" id="1387563"/>
    <lineage>
        <taxon>Eukaryota</taxon>
        <taxon>Fungi</taxon>
        <taxon>Dikarya</taxon>
        <taxon>Ascomycota</taxon>
        <taxon>Pezizomycotina</taxon>
        <taxon>Eurotiomycetes</taxon>
        <taxon>Eurotiomycetidae</taxon>
        <taxon>Onygenales</taxon>
        <taxon>Onygenaceae</taxon>
        <taxon>Ophidiomyces</taxon>
    </lineage>
</organism>
<dbReference type="EMBL" id="JALBCA010000037">
    <property type="protein sequence ID" value="KAI2387678.1"/>
    <property type="molecule type" value="Genomic_DNA"/>
</dbReference>
<sequence>MHPKPPAQHPLLPPAAAAPDHHDDSDPDATSKPSRARFALTKKKTLVLALLLLFLLAAGVAAGTAVAVTKKQQAAAAAVCRDEDGCRDIGYARYKGTTDRHGVASWLGMRFAAPPLGALRFAAPQDPVKESAVQPANDYQKACLSTSRTANRLEAEDCLFLHVFAPANASRDAKLPVYFFIQGGGFNMNANTRVNASGLIQAAAGNLVVVSFNYRVGLYGFLASKEIQEQASLNNGLKDQIKALEWVRKHIARFGGDPNHVVIGGHSAGGASVVFHLTAYGGTTKVKPDKPLFHGVIAGSPSMGNMLNVSESQYMYDSLTNRTGCNDDADSLGCLRKLSAEAMQAQNIKLPLPGATKLPLFMYAPTIDGDLVPDYTYRLIQEGKFLRVPIVFGDDENEGTLFAPKGTSSVSQTNDFLRAQFPALTDDHLARINAFYPKTESHYPNSGKAWRRLANIYGDMRYTCPKIAIAQRFSEFHDPRQVWSYRYAVEDPIFMQSGLGTPHTAELEGIWGPDYASARSPVSYYTTNKPIVPVVQGFWSSFIRTLDPNPLRAPGSPDWNSWNASGAADPAAATGSYRELLLKTGSTKMRVVDPGLRERCDYMISIAVGIKQ</sequence>
<comment type="caution">
    <text evidence="1">The sequence shown here is derived from an EMBL/GenBank/DDBJ whole genome shotgun (WGS) entry which is preliminary data.</text>
</comment>
<proteinExistence type="predicted"/>
<evidence type="ECO:0000313" key="1">
    <source>
        <dbReference type="EMBL" id="KAI2387678.1"/>
    </source>
</evidence>
<reference evidence="1" key="1">
    <citation type="journal article" date="2022" name="bioRxiv">
        <title>Population genetic analysis of Ophidiomyces ophidiicola, the causative agent of snake fungal disease, indicates recent introductions to the USA.</title>
        <authorList>
            <person name="Ladner J.T."/>
            <person name="Palmer J.M."/>
            <person name="Ettinger C.L."/>
            <person name="Stajich J.E."/>
            <person name="Farrell T.M."/>
            <person name="Glorioso B.M."/>
            <person name="Lawson B."/>
            <person name="Price S.J."/>
            <person name="Stengle A.G."/>
            <person name="Grear D.A."/>
            <person name="Lorch J.M."/>
        </authorList>
    </citation>
    <scope>NUCLEOTIDE SEQUENCE</scope>
    <source>
        <strain evidence="1">NWHC 24266-5</strain>
    </source>
</reference>
<name>A0ACB8UXU6_9EURO</name>
<protein>
    <submittedName>
        <fullName evidence="1">Uncharacterized protein</fullName>
    </submittedName>
</protein>